<gene>
    <name evidence="1" type="ORF">MW7_012225</name>
</gene>
<name>A0ACD3SN59_9BURK</name>
<organism evidence="1 2">
    <name type="scientific">Imbroritus primus</name>
    <dbReference type="NCBI Taxonomy" id="3058603"/>
    <lineage>
        <taxon>Bacteria</taxon>
        <taxon>Pseudomonadati</taxon>
        <taxon>Pseudomonadota</taxon>
        <taxon>Betaproteobacteria</taxon>
        <taxon>Burkholderiales</taxon>
        <taxon>Burkholderiaceae</taxon>
        <taxon>Imbroritus</taxon>
    </lineage>
</organism>
<comment type="caution">
    <text evidence="1">The sequence shown here is derived from an EMBL/GenBank/DDBJ whole genome shotgun (WGS) entry which is preliminary data.</text>
</comment>
<dbReference type="EMBL" id="AKCV02000022">
    <property type="protein sequence ID" value="TMS57642.1"/>
    <property type="molecule type" value="Genomic_DNA"/>
</dbReference>
<reference evidence="1" key="1">
    <citation type="submission" date="2019-05" db="EMBL/GenBank/DDBJ databases">
        <title>Revised genome assembly of Burkholderiaceae (previously Ralstonia) sp. PBA.</title>
        <authorList>
            <person name="Gan H.M."/>
        </authorList>
    </citation>
    <scope>NUCLEOTIDE SEQUENCE</scope>
    <source>
        <strain evidence="1">PBA</strain>
    </source>
</reference>
<keyword evidence="2" id="KW-1185">Reference proteome</keyword>
<accession>A0ACD3SN59</accession>
<evidence type="ECO:0000313" key="1">
    <source>
        <dbReference type="EMBL" id="TMS57642.1"/>
    </source>
</evidence>
<dbReference type="Proteomes" id="UP000004277">
    <property type="component" value="Unassembled WGS sequence"/>
</dbReference>
<keyword evidence="1" id="KW-0418">Kinase</keyword>
<evidence type="ECO:0000313" key="2">
    <source>
        <dbReference type="Proteomes" id="UP000004277"/>
    </source>
</evidence>
<proteinExistence type="predicted"/>
<sequence>MWVVKIGGSLGRDPLLREWLKLLSEQGGGRVVVVPGGGGFADQVRDYQTQWRFNDLVAHNMAVLAMVQYAMMMQGLCPDECPGLSLAVDDESVRKVLRNAGVALWAPFPLLREAADEMTNWDVTSDSIAAWLSNRLNAERLILVKSSPLVSSMRLGTPIEAYADREIVDPSFMRFTADVPYPVDVLHKGDLATMRELLAPTAAGCLHACSMAGDTTAQR</sequence>
<protein>
    <submittedName>
        <fullName evidence="1">Aspartate kinase</fullName>
    </submittedName>
</protein>
<keyword evidence="1" id="KW-0808">Transferase</keyword>